<dbReference type="PANTHER" id="PTHR11266">
    <property type="entry name" value="PEROXISOMAL MEMBRANE PROTEIN 2, PXMP2 MPV17"/>
    <property type="match status" value="1"/>
</dbReference>
<keyword evidence="4 6" id="KW-1133">Transmembrane helix</keyword>
<evidence type="ECO:0000313" key="7">
    <source>
        <dbReference type="EMBL" id="KAG0716489.1"/>
    </source>
</evidence>
<dbReference type="OrthoDB" id="860at2759"/>
<sequence length="184" mass="21006">MVVVSVLQRGLTSYNGCLASHPLLTKACTSAVTASLGDYLGQIISHRPTTDLRSMARYATFGLVVTGPLAHHFYSLLDRLVPHGQQGAALKRLLLDRLGFAPLIMFLSFYLLARMEGKSHARAQGEVRQRLWSALKMNWRVWTPVQYININYVPQQYRSLFANVFALFWIMYLTNKRRQAMEKE</sequence>
<comment type="caution">
    <text evidence="7">The sequence shown here is derived from an EMBL/GenBank/DDBJ whole genome shotgun (WGS) entry which is preliminary data.</text>
</comment>
<dbReference type="AlphaFoldDB" id="A0A8J4Y2Z3"/>
<evidence type="ECO:0000313" key="8">
    <source>
        <dbReference type="Proteomes" id="UP000770661"/>
    </source>
</evidence>
<keyword evidence="8" id="KW-1185">Reference proteome</keyword>
<accession>A0A8J4Y2Z3</accession>
<dbReference type="Proteomes" id="UP000770661">
    <property type="component" value="Unassembled WGS sequence"/>
</dbReference>
<comment type="subcellular location">
    <subcellularLocation>
        <location evidence="1">Membrane</location>
        <topology evidence="1">Multi-pass membrane protein</topology>
    </subcellularLocation>
</comment>
<protein>
    <submittedName>
        <fullName evidence="7">Peroxisomal membrane protein 2</fullName>
    </submittedName>
</protein>
<feature type="transmembrane region" description="Helical" evidence="6">
    <location>
        <begin position="157"/>
        <end position="174"/>
    </location>
</feature>
<evidence type="ECO:0000256" key="5">
    <source>
        <dbReference type="ARBA" id="ARBA00023136"/>
    </source>
</evidence>
<dbReference type="GO" id="GO:0005778">
    <property type="term" value="C:peroxisomal membrane"/>
    <property type="evidence" value="ECO:0007669"/>
    <property type="project" value="TreeGrafter"/>
</dbReference>
<dbReference type="PANTHER" id="PTHR11266:SF80">
    <property type="entry name" value="PEROXISOMAL MEMBRANE PROTEIN 2"/>
    <property type="match status" value="1"/>
</dbReference>
<comment type="similarity">
    <text evidence="2 6">Belongs to the peroxisomal membrane protein PXMP2/4 family.</text>
</comment>
<name>A0A8J4Y2Z3_CHIOP</name>
<keyword evidence="5 6" id="KW-0472">Membrane</keyword>
<proteinExistence type="inferred from homology"/>
<reference evidence="7" key="1">
    <citation type="submission" date="2020-07" db="EMBL/GenBank/DDBJ databases">
        <title>The High-quality genome of the commercially important snow crab, Chionoecetes opilio.</title>
        <authorList>
            <person name="Jeong J.-H."/>
            <person name="Ryu S."/>
        </authorList>
    </citation>
    <scope>NUCLEOTIDE SEQUENCE</scope>
    <source>
        <strain evidence="7">MADBK_172401_WGS</strain>
        <tissue evidence="7">Digestive gland</tissue>
    </source>
</reference>
<evidence type="ECO:0000256" key="6">
    <source>
        <dbReference type="RuleBase" id="RU363053"/>
    </source>
</evidence>
<evidence type="ECO:0000256" key="1">
    <source>
        <dbReference type="ARBA" id="ARBA00004141"/>
    </source>
</evidence>
<evidence type="ECO:0000256" key="4">
    <source>
        <dbReference type="ARBA" id="ARBA00022989"/>
    </source>
</evidence>
<feature type="transmembrane region" description="Helical" evidence="6">
    <location>
        <begin position="94"/>
        <end position="113"/>
    </location>
</feature>
<evidence type="ECO:0000256" key="3">
    <source>
        <dbReference type="ARBA" id="ARBA00022692"/>
    </source>
</evidence>
<dbReference type="Pfam" id="PF04117">
    <property type="entry name" value="Mpv17_PMP22"/>
    <property type="match status" value="1"/>
</dbReference>
<dbReference type="EMBL" id="JACEEZ010018797">
    <property type="protein sequence ID" value="KAG0716489.1"/>
    <property type="molecule type" value="Genomic_DNA"/>
</dbReference>
<dbReference type="InterPro" id="IPR007248">
    <property type="entry name" value="Mpv17_PMP22"/>
</dbReference>
<keyword evidence="3 6" id="KW-0812">Transmembrane</keyword>
<evidence type="ECO:0000256" key="2">
    <source>
        <dbReference type="ARBA" id="ARBA00006824"/>
    </source>
</evidence>
<organism evidence="7 8">
    <name type="scientific">Chionoecetes opilio</name>
    <name type="common">Atlantic snow crab</name>
    <name type="synonym">Cancer opilio</name>
    <dbReference type="NCBI Taxonomy" id="41210"/>
    <lineage>
        <taxon>Eukaryota</taxon>
        <taxon>Metazoa</taxon>
        <taxon>Ecdysozoa</taxon>
        <taxon>Arthropoda</taxon>
        <taxon>Crustacea</taxon>
        <taxon>Multicrustacea</taxon>
        <taxon>Malacostraca</taxon>
        <taxon>Eumalacostraca</taxon>
        <taxon>Eucarida</taxon>
        <taxon>Decapoda</taxon>
        <taxon>Pleocyemata</taxon>
        <taxon>Brachyura</taxon>
        <taxon>Eubrachyura</taxon>
        <taxon>Majoidea</taxon>
        <taxon>Majidae</taxon>
        <taxon>Chionoecetes</taxon>
    </lineage>
</organism>
<gene>
    <name evidence="7" type="primary">PXMP2</name>
    <name evidence="7" type="ORF">GWK47_009581</name>
</gene>